<dbReference type="SUPFAM" id="SSF49384">
    <property type="entry name" value="Carbohydrate-binding domain"/>
    <property type="match status" value="1"/>
</dbReference>
<sequence>MALLFSSVGPRFASAAIQVALSPALQTVAPGGEFDVRIEIPSSGSAFNAYEVVVQYDPAALTFLPKSPTTLQQGALMLGGCAPASTFHLFTAGGDSLRVTNSLLCNGGSLTGPGNLYTLRFRASNTPQVTSLSVRFKEFFSAGLLVTPVSATGCQVGIGIPLDVPARESGALRVQAEPNPAWGSVRLTIGGDVAGPRDVDVLDVSGRAVRHLARGLNAPSGGTSLVWNGTTDSGARVPAGIYLVRVRSGAETRFTRIAWLP</sequence>
<name>A0A933S9N0_UNCEI</name>
<dbReference type="Gene3D" id="2.60.40.680">
    <property type="match status" value="1"/>
</dbReference>
<dbReference type="CDD" id="cd08547">
    <property type="entry name" value="Type_II_cohesin"/>
    <property type="match status" value="1"/>
</dbReference>
<comment type="caution">
    <text evidence="2">The sequence shown here is derived from an EMBL/GenBank/DDBJ whole genome shotgun (WGS) entry which is preliminary data.</text>
</comment>
<evidence type="ECO:0000313" key="2">
    <source>
        <dbReference type="EMBL" id="MBI5168526.1"/>
    </source>
</evidence>
<evidence type="ECO:0000313" key="3">
    <source>
        <dbReference type="Proteomes" id="UP000696931"/>
    </source>
</evidence>
<gene>
    <name evidence="2" type="ORF">HZA61_03465</name>
</gene>
<accession>A0A933S9N0</accession>
<evidence type="ECO:0000259" key="1">
    <source>
        <dbReference type="Pfam" id="PF13860"/>
    </source>
</evidence>
<reference evidence="2" key="1">
    <citation type="submission" date="2020-07" db="EMBL/GenBank/DDBJ databases">
        <title>Huge and variable diversity of episymbiotic CPR bacteria and DPANN archaea in groundwater ecosystems.</title>
        <authorList>
            <person name="He C.Y."/>
            <person name="Keren R."/>
            <person name="Whittaker M."/>
            <person name="Farag I.F."/>
            <person name="Doudna J."/>
            <person name="Cate J.H.D."/>
            <person name="Banfield J.F."/>
        </authorList>
    </citation>
    <scope>NUCLEOTIDE SEQUENCE</scope>
    <source>
        <strain evidence="2">NC_groundwater_1813_Pr3_B-0.1um_71_17</strain>
    </source>
</reference>
<proteinExistence type="predicted"/>
<dbReference type="Gene3D" id="2.60.40.4070">
    <property type="match status" value="1"/>
</dbReference>
<dbReference type="InterPro" id="IPR008965">
    <property type="entry name" value="CBM2/CBM3_carb-bd_dom_sf"/>
</dbReference>
<dbReference type="GO" id="GO:0030246">
    <property type="term" value="F:carbohydrate binding"/>
    <property type="evidence" value="ECO:0007669"/>
    <property type="project" value="InterPro"/>
</dbReference>
<organism evidence="2 3">
    <name type="scientific">Eiseniibacteriota bacterium</name>
    <dbReference type="NCBI Taxonomy" id="2212470"/>
    <lineage>
        <taxon>Bacteria</taxon>
        <taxon>Candidatus Eiseniibacteriota</taxon>
    </lineage>
</organism>
<dbReference type="EMBL" id="JACRIW010000030">
    <property type="protein sequence ID" value="MBI5168526.1"/>
    <property type="molecule type" value="Genomic_DNA"/>
</dbReference>
<protein>
    <recommendedName>
        <fullName evidence="1">FlgD/Vpr Ig-like domain-containing protein</fullName>
    </recommendedName>
</protein>
<dbReference type="Proteomes" id="UP000696931">
    <property type="component" value="Unassembled WGS sequence"/>
</dbReference>
<dbReference type="AlphaFoldDB" id="A0A933S9N0"/>
<feature type="domain" description="FlgD/Vpr Ig-like" evidence="1">
    <location>
        <begin position="198"/>
        <end position="248"/>
    </location>
</feature>
<dbReference type="InterPro" id="IPR025965">
    <property type="entry name" value="FlgD/Vpr_Ig-like"/>
</dbReference>
<dbReference type="Pfam" id="PF13860">
    <property type="entry name" value="FlgD_ig"/>
    <property type="match status" value="1"/>
</dbReference>